<comment type="caution">
    <text evidence="1">The sequence shown here is derived from an EMBL/GenBank/DDBJ whole genome shotgun (WGS) entry which is preliminary data.</text>
</comment>
<name>A0A699XYR1_TANCI</name>
<protein>
    <submittedName>
        <fullName evidence="1">Uncharacterized protein</fullName>
    </submittedName>
</protein>
<dbReference type="EMBL" id="BKCJ011974526">
    <property type="protein sequence ID" value="GFD63390.1"/>
    <property type="molecule type" value="Genomic_DNA"/>
</dbReference>
<evidence type="ECO:0000313" key="1">
    <source>
        <dbReference type="EMBL" id="GFD63390.1"/>
    </source>
</evidence>
<organism evidence="1">
    <name type="scientific">Tanacetum cinerariifolium</name>
    <name type="common">Dalmatian daisy</name>
    <name type="synonym">Chrysanthemum cinerariifolium</name>
    <dbReference type="NCBI Taxonomy" id="118510"/>
    <lineage>
        <taxon>Eukaryota</taxon>
        <taxon>Viridiplantae</taxon>
        <taxon>Streptophyta</taxon>
        <taxon>Embryophyta</taxon>
        <taxon>Tracheophyta</taxon>
        <taxon>Spermatophyta</taxon>
        <taxon>Magnoliopsida</taxon>
        <taxon>eudicotyledons</taxon>
        <taxon>Gunneridae</taxon>
        <taxon>Pentapetalae</taxon>
        <taxon>asterids</taxon>
        <taxon>campanulids</taxon>
        <taxon>Asterales</taxon>
        <taxon>Asteraceae</taxon>
        <taxon>Asteroideae</taxon>
        <taxon>Anthemideae</taxon>
        <taxon>Anthemidinae</taxon>
        <taxon>Tanacetum</taxon>
    </lineage>
</organism>
<dbReference type="AlphaFoldDB" id="A0A699XYR1"/>
<proteinExistence type="predicted"/>
<gene>
    <name evidence="1" type="ORF">Tci_935359</name>
</gene>
<reference evidence="1" key="1">
    <citation type="journal article" date="2019" name="Sci. Rep.">
        <title>Draft genome of Tanacetum cinerariifolium, the natural source of mosquito coil.</title>
        <authorList>
            <person name="Yamashiro T."/>
            <person name="Shiraishi A."/>
            <person name="Satake H."/>
            <person name="Nakayama K."/>
        </authorList>
    </citation>
    <scope>NUCLEOTIDE SEQUENCE</scope>
</reference>
<feature type="non-terminal residue" evidence="1">
    <location>
        <position position="1"/>
    </location>
</feature>
<sequence length="50" mass="5653">APIIPVTDPLTPLILSEPCGKEPLRWVPEVSLEVRLEIHLETQRQSADHE</sequence>
<accession>A0A699XYR1</accession>